<dbReference type="PANTHER" id="PTHR42756:SF1">
    <property type="entry name" value="TRANSCRIPTIONAL REPRESSOR OF EMRAB OPERON"/>
    <property type="match status" value="1"/>
</dbReference>
<proteinExistence type="inferred from homology"/>
<dbReference type="InterPro" id="IPR000835">
    <property type="entry name" value="HTH_MarR-typ"/>
</dbReference>
<dbReference type="InterPro" id="IPR055166">
    <property type="entry name" value="Transc_reg_Sar_Rot_HTH"/>
</dbReference>
<dbReference type="InterPro" id="IPR036388">
    <property type="entry name" value="WH-like_DNA-bd_sf"/>
</dbReference>
<protein>
    <recommendedName>
        <fullName evidence="6">HTH-type transcriptional regulator SarZ</fullName>
    </recommendedName>
    <alternativeName>
        <fullName evidence="7">Staphylococcal accessory regulator Z</fullName>
    </alternativeName>
</protein>
<dbReference type="PANTHER" id="PTHR42756">
    <property type="entry name" value="TRANSCRIPTIONAL REGULATOR, MARR"/>
    <property type="match status" value="1"/>
</dbReference>
<evidence type="ECO:0000256" key="5">
    <source>
        <dbReference type="ARBA" id="ARBA00046337"/>
    </source>
</evidence>
<keyword evidence="2" id="KW-0805">Transcription regulation</keyword>
<comment type="subcellular location">
    <subcellularLocation>
        <location evidence="1">Cytoplasm</location>
    </subcellularLocation>
</comment>
<evidence type="ECO:0000256" key="4">
    <source>
        <dbReference type="ARBA" id="ARBA00023163"/>
    </source>
</evidence>
<dbReference type="GO" id="GO:0003677">
    <property type="term" value="F:DNA binding"/>
    <property type="evidence" value="ECO:0007669"/>
    <property type="project" value="UniProtKB-KW"/>
</dbReference>
<reference evidence="9" key="1">
    <citation type="journal article" date="2021" name="PeerJ">
        <title>Extensive microbial diversity within the chicken gut microbiome revealed by metagenomics and culture.</title>
        <authorList>
            <person name="Gilroy R."/>
            <person name="Ravi A."/>
            <person name="Getino M."/>
            <person name="Pursley I."/>
            <person name="Horton D.L."/>
            <person name="Alikhan N.F."/>
            <person name="Baker D."/>
            <person name="Gharbi K."/>
            <person name="Hall N."/>
            <person name="Watson M."/>
            <person name="Adriaenssens E.M."/>
            <person name="Foster-Nyarko E."/>
            <person name="Jarju S."/>
            <person name="Secka A."/>
            <person name="Antonio M."/>
            <person name="Oren A."/>
            <person name="Chaudhuri R.R."/>
            <person name="La Ragione R."/>
            <person name="Hildebrand F."/>
            <person name="Pallen M.J."/>
        </authorList>
    </citation>
    <scope>NUCLEOTIDE SEQUENCE</scope>
    <source>
        <strain evidence="9">ChiGjej1B1-14440</strain>
    </source>
</reference>
<evidence type="ECO:0000256" key="1">
    <source>
        <dbReference type="ARBA" id="ARBA00004496"/>
    </source>
</evidence>
<evidence type="ECO:0000256" key="7">
    <source>
        <dbReference type="ARBA" id="ARBA00047207"/>
    </source>
</evidence>
<keyword evidence="3" id="KW-0238">DNA-binding</keyword>
<evidence type="ECO:0000313" key="9">
    <source>
        <dbReference type="EMBL" id="HIX81376.1"/>
    </source>
</evidence>
<accession>A0A9D1XLH3</accession>
<evidence type="ECO:0000256" key="6">
    <source>
        <dbReference type="ARBA" id="ARBA00047188"/>
    </source>
</evidence>
<dbReference type="Gene3D" id="1.10.10.10">
    <property type="entry name" value="Winged helix-like DNA-binding domain superfamily/Winged helix DNA-binding domain"/>
    <property type="match status" value="1"/>
</dbReference>
<name>A0A9D1XLH3_9FIRM</name>
<comment type="similarity">
    <text evidence="5">Belongs to the SarZ family.</text>
</comment>
<gene>
    <name evidence="9" type="ORF">H9980_05300</name>
</gene>
<comment type="caution">
    <text evidence="9">The sequence shown here is derived from an EMBL/GenBank/DDBJ whole genome shotgun (WGS) entry which is preliminary data.</text>
</comment>
<dbReference type="InterPro" id="IPR036390">
    <property type="entry name" value="WH_DNA-bd_sf"/>
</dbReference>
<dbReference type="GO" id="GO:0003700">
    <property type="term" value="F:DNA-binding transcription factor activity"/>
    <property type="evidence" value="ECO:0007669"/>
    <property type="project" value="InterPro"/>
</dbReference>
<dbReference type="SMART" id="SM00347">
    <property type="entry name" value="HTH_MARR"/>
    <property type="match status" value="1"/>
</dbReference>
<dbReference type="AlphaFoldDB" id="A0A9D1XLH3"/>
<dbReference type="EMBL" id="DXET01000114">
    <property type="protein sequence ID" value="HIX81376.1"/>
    <property type="molecule type" value="Genomic_DNA"/>
</dbReference>
<reference evidence="9" key="2">
    <citation type="submission" date="2021-04" db="EMBL/GenBank/DDBJ databases">
        <authorList>
            <person name="Gilroy R."/>
        </authorList>
    </citation>
    <scope>NUCLEOTIDE SEQUENCE</scope>
    <source>
        <strain evidence="9">ChiGjej1B1-14440</strain>
    </source>
</reference>
<dbReference type="GO" id="GO:0005737">
    <property type="term" value="C:cytoplasm"/>
    <property type="evidence" value="ECO:0007669"/>
    <property type="project" value="UniProtKB-SubCell"/>
</dbReference>
<evidence type="ECO:0000256" key="2">
    <source>
        <dbReference type="ARBA" id="ARBA00023015"/>
    </source>
</evidence>
<sequence>MTTNLETMLNYFTQIRRYYANELNKRLKDINLSPNEISILILLSNNHFITTSSQLVVLLGVSKGLISRSIDALVKKELIECKRDSEDKRVVHLYLTDKADEVSKVLQLEIEKINTEILDDIPEERIKIMEETMIDIANAFKSKNDESEFK</sequence>
<organism evidence="9 10">
    <name type="scientific">Candidatus Erysipelatoclostridium merdavium</name>
    <dbReference type="NCBI Taxonomy" id="2838566"/>
    <lineage>
        <taxon>Bacteria</taxon>
        <taxon>Bacillati</taxon>
        <taxon>Bacillota</taxon>
        <taxon>Erysipelotrichia</taxon>
        <taxon>Erysipelotrichales</taxon>
        <taxon>Erysipelotrichales incertae sedis</taxon>
    </lineage>
</organism>
<dbReference type="Proteomes" id="UP000886724">
    <property type="component" value="Unassembled WGS sequence"/>
</dbReference>
<dbReference type="SUPFAM" id="SSF46785">
    <property type="entry name" value="Winged helix' DNA-binding domain"/>
    <property type="match status" value="1"/>
</dbReference>
<evidence type="ECO:0000259" key="8">
    <source>
        <dbReference type="PROSITE" id="PS50995"/>
    </source>
</evidence>
<dbReference type="PROSITE" id="PS50995">
    <property type="entry name" value="HTH_MARR_2"/>
    <property type="match status" value="1"/>
</dbReference>
<dbReference type="Pfam" id="PF22381">
    <property type="entry name" value="Staph_reg_Sar_Rot"/>
    <property type="match status" value="1"/>
</dbReference>
<evidence type="ECO:0000313" key="10">
    <source>
        <dbReference type="Proteomes" id="UP000886724"/>
    </source>
</evidence>
<feature type="domain" description="HTH marR-type" evidence="8">
    <location>
        <begin position="2"/>
        <end position="138"/>
    </location>
</feature>
<keyword evidence="4" id="KW-0804">Transcription</keyword>
<dbReference type="PRINTS" id="PR00598">
    <property type="entry name" value="HTHMARR"/>
</dbReference>
<evidence type="ECO:0000256" key="3">
    <source>
        <dbReference type="ARBA" id="ARBA00023125"/>
    </source>
</evidence>